<sequence>LLFHFIRLETIRQLRAQLKPGAASKRQTGQGRGNSAPPATRPAAGTQSALLGPPASRRGRPGPVPVETGDGDQGPRRDRAAALALLGGPRRRRTGDRPRFAAAQLPAVRRGAHTAVGPTLPWCAAVPLPQTRACGDAPTAPRSSGMRRAGAVGVLNFEGPLGRQHIFNCAAAVGPAVRERRAAVGPRRQEEEAAGPRGAGVPWLREARDLVRPKVDLTGCQPRTPPPPPPGSLSPGAGPDGRPRSPAQPPIGPYAAWRSAFAPGSGSHWPRVAQSPAPCSPPIGPRAAWWPTPAPTHPPIGLTPAAPPRASPVRSPIGLTPAAPPLHGPSRETEPWQAPRLAVAAVVLSRRSPSAFTSPALVPRLFSSPSIYCLPYVSLPALLPSLREPESRARGHPAPPAPPTLGLRVQRCPRSPSCSFPPPLSSSLRHFAFSFLP</sequence>
<gene>
    <name evidence="2" type="ORF">EI555_005642</name>
</gene>
<dbReference type="EMBL" id="RWIC01000331">
    <property type="protein sequence ID" value="TKC45380.1"/>
    <property type="molecule type" value="Genomic_DNA"/>
</dbReference>
<feature type="region of interest" description="Disordered" evidence="1">
    <location>
        <begin position="19"/>
        <end position="77"/>
    </location>
</feature>
<feature type="compositionally biased region" description="Pro residues" evidence="1">
    <location>
        <begin position="223"/>
        <end position="232"/>
    </location>
</feature>
<dbReference type="AlphaFoldDB" id="A0A4V5P8W5"/>
<dbReference type="Proteomes" id="UP000308365">
    <property type="component" value="Unassembled WGS sequence"/>
</dbReference>
<proteinExistence type="predicted"/>
<protein>
    <submittedName>
        <fullName evidence="2">Uncharacterized protein</fullName>
    </submittedName>
</protein>
<accession>A0A4V5P8W5</accession>
<feature type="region of interest" description="Disordered" evidence="1">
    <location>
        <begin position="183"/>
        <end position="204"/>
    </location>
</feature>
<evidence type="ECO:0000313" key="2">
    <source>
        <dbReference type="EMBL" id="TKC45380.1"/>
    </source>
</evidence>
<evidence type="ECO:0000313" key="3">
    <source>
        <dbReference type="Proteomes" id="UP000308365"/>
    </source>
</evidence>
<feature type="region of interest" description="Disordered" evidence="1">
    <location>
        <begin position="216"/>
        <end position="335"/>
    </location>
</feature>
<feature type="non-terminal residue" evidence="2">
    <location>
        <position position="1"/>
    </location>
</feature>
<name>A0A4V5P8W5_MONMO</name>
<reference evidence="3" key="1">
    <citation type="journal article" date="2019" name="IScience">
        <title>Narwhal Genome Reveals Long-Term Low Genetic Diversity despite Current Large Abundance Size.</title>
        <authorList>
            <person name="Westbury M.V."/>
            <person name="Petersen B."/>
            <person name="Garde E."/>
            <person name="Heide-Jorgensen M.P."/>
            <person name="Lorenzen E.D."/>
        </authorList>
    </citation>
    <scope>NUCLEOTIDE SEQUENCE [LARGE SCALE GENOMIC DNA]</scope>
</reference>
<evidence type="ECO:0000256" key="1">
    <source>
        <dbReference type="SAM" id="MobiDB-lite"/>
    </source>
</evidence>
<organism evidence="2 3">
    <name type="scientific">Monodon monoceros</name>
    <name type="common">Narwhal</name>
    <name type="synonym">Ceratodon monodon</name>
    <dbReference type="NCBI Taxonomy" id="40151"/>
    <lineage>
        <taxon>Eukaryota</taxon>
        <taxon>Metazoa</taxon>
        <taxon>Chordata</taxon>
        <taxon>Craniata</taxon>
        <taxon>Vertebrata</taxon>
        <taxon>Euteleostomi</taxon>
        <taxon>Mammalia</taxon>
        <taxon>Eutheria</taxon>
        <taxon>Laurasiatheria</taxon>
        <taxon>Artiodactyla</taxon>
        <taxon>Whippomorpha</taxon>
        <taxon>Cetacea</taxon>
        <taxon>Odontoceti</taxon>
        <taxon>Monodontidae</taxon>
        <taxon>Monodon</taxon>
    </lineage>
</organism>
<comment type="caution">
    <text evidence="2">The sequence shown here is derived from an EMBL/GenBank/DDBJ whole genome shotgun (WGS) entry which is preliminary data.</text>
</comment>